<dbReference type="Pfam" id="PF03676">
    <property type="entry name" value="PHAF1"/>
    <property type="match status" value="1"/>
</dbReference>
<dbReference type="InterPro" id="IPR039156">
    <property type="entry name" value="PHAF1/BROMI"/>
</dbReference>
<dbReference type="OrthoDB" id="411211at2759"/>
<dbReference type="PANTHER" id="PTHR13465">
    <property type="entry name" value="UPF0183 PROTEIN"/>
    <property type="match status" value="1"/>
</dbReference>
<name>A0A1Y1Z6N5_9FUNG</name>
<reference evidence="2 3" key="1">
    <citation type="submission" date="2016-07" db="EMBL/GenBank/DDBJ databases">
        <title>Pervasive Adenine N6-methylation of Active Genes in Fungi.</title>
        <authorList>
            <consortium name="DOE Joint Genome Institute"/>
            <person name="Mondo S.J."/>
            <person name="Dannebaum R.O."/>
            <person name="Kuo R.C."/>
            <person name="Labutti K."/>
            <person name="Haridas S."/>
            <person name="Kuo A."/>
            <person name="Salamov A."/>
            <person name="Ahrendt S.R."/>
            <person name="Lipzen A."/>
            <person name="Sullivan W."/>
            <person name="Andreopoulos W.B."/>
            <person name="Clum A."/>
            <person name="Lindquist E."/>
            <person name="Daum C."/>
            <person name="Ramamoorthy G.K."/>
            <person name="Gryganskyi A."/>
            <person name="Culley D."/>
            <person name="Magnuson J.K."/>
            <person name="James T.Y."/>
            <person name="O'Malley M.A."/>
            <person name="Stajich J.E."/>
            <person name="Spatafora J.W."/>
            <person name="Visel A."/>
            <person name="Grigoriev I.V."/>
        </authorList>
    </citation>
    <scope>NUCLEOTIDE SEQUENCE [LARGE SCALE GENOMIC DNA]</scope>
    <source>
        <strain evidence="2 3">CBS 931.73</strain>
    </source>
</reference>
<dbReference type="InParanoid" id="A0A1Y1Z6N5"/>
<dbReference type="AlphaFoldDB" id="A0A1Y1Z6N5"/>
<gene>
    <name evidence="2" type="ORF">K493DRAFT_203846</name>
</gene>
<proteinExistence type="inferred from homology"/>
<evidence type="ECO:0000256" key="1">
    <source>
        <dbReference type="ARBA" id="ARBA00024339"/>
    </source>
</evidence>
<evidence type="ECO:0000313" key="2">
    <source>
        <dbReference type="EMBL" id="ORY05962.1"/>
    </source>
</evidence>
<dbReference type="STRING" id="1314790.A0A1Y1Z6N5"/>
<dbReference type="PANTHER" id="PTHR13465:SF2">
    <property type="entry name" value="PHAGOSOME ASSEMBLY FACTOR 1"/>
    <property type="match status" value="1"/>
</dbReference>
<feature type="non-terminal residue" evidence="2">
    <location>
        <position position="1"/>
    </location>
</feature>
<protein>
    <submittedName>
        <fullName evidence="2">UPF0183-domain-containing protein</fullName>
    </submittedName>
</protein>
<comment type="similarity">
    <text evidence="1">Belongs to the PHAF1 family.</text>
</comment>
<dbReference type="EMBL" id="MCFE01000020">
    <property type="protein sequence ID" value="ORY05962.1"/>
    <property type="molecule type" value="Genomic_DNA"/>
</dbReference>
<keyword evidence="3" id="KW-1185">Reference proteome</keyword>
<evidence type="ECO:0000313" key="3">
    <source>
        <dbReference type="Proteomes" id="UP000193498"/>
    </source>
</evidence>
<sequence length="315" mass="35904">GMPIGDAIQIIKKEATQISKVELKYCAEKPLEQDLVLNLVENGICLRFEPSSQRLKCLVLSKLEEVRLSYQEHEFNSKANVPTYFLIDKLFGPTHPGEFDEKQSEYTLQYPGVSFVFPIPEKHKHHYASGAMITGFPDGTTPVCNRVYVYHGPSWQKSFSPPLPIGLNTDNRCNVVVDCVLIDVSRHDCGNSHTGLTAFDVITNLGQPNEVFHKRDDSMRIHSRLEPGKGEASNDYFYIYFQHGFDLLFDATTHCCKKIVLHANFPGHIDFGKLVPLHSRHILCHALRFLASIRYRKCPFQLLSHQSRPSFLERC</sequence>
<comment type="caution">
    <text evidence="2">The sequence shown here is derived from an EMBL/GenBank/DDBJ whole genome shotgun (WGS) entry which is preliminary data.</text>
</comment>
<dbReference type="Proteomes" id="UP000193498">
    <property type="component" value="Unassembled WGS sequence"/>
</dbReference>
<dbReference type="InterPro" id="IPR005373">
    <property type="entry name" value="PHAF1"/>
</dbReference>
<accession>A0A1Y1Z6N5</accession>
<organism evidence="2 3">
    <name type="scientific">Basidiobolus meristosporus CBS 931.73</name>
    <dbReference type="NCBI Taxonomy" id="1314790"/>
    <lineage>
        <taxon>Eukaryota</taxon>
        <taxon>Fungi</taxon>
        <taxon>Fungi incertae sedis</taxon>
        <taxon>Zoopagomycota</taxon>
        <taxon>Entomophthoromycotina</taxon>
        <taxon>Basidiobolomycetes</taxon>
        <taxon>Basidiobolales</taxon>
        <taxon>Basidiobolaceae</taxon>
        <taxon>Basidiobolus</taxon>
    </lineage>
</organism>